<protein>
    <submittedName>
        <fullName evidence="3">Uncharacterized protein</fullName>
    </submittedName>
</protein>
<evidence type="ECO:0000256" key="1">
    <source>
        <dbReference type="SAM" id="MobiDB-lite"/>
    </source>
</evidence>
<proteinExistence type="predicted"/>
<dbReference type="Gene3D" id="3.30.200.20">
    <property type="entry name" value="Phosphorylase Kinase, domain 1"/>
    <property type="match status" value="1"/>
</dbReference>
<organism evidence="2 3">
    <name type="scientific">Ditylenchus dipsaci</name>
    <dbReference type="NCBI Taxonomy" id="166011"/>
    <lineage>
        <taxon>Eukaryota</taxon>
        <taxon>Metazoa</taxon>
        <taxon>Ecdysozoa</taxon>
        <taxon>Nematoda</taxon>
        <taxon>Chromadorea</taxon>
        <taxon>Rhabditida</taxon>
        <taxon>Tylenchina</taxon>
        <taxon>Tylenchomorpha</taxon>
        <taxon>Sphaerularioidea</taxon>
        <taxon>Anguinidae</taxon>
        <taxon>Anguininae</taxon>
        <taxon>Ditylenchus</taxon>
    </lineage>
</organism>
<dbReference type="AlphaFoldDB" id="A0A915DMR1"/>
<evidence type="ECO:0000313" key="3">
    <source>
        <dbReference type="WBParaSite" id="jg21212"/>
    </source>
</evidence>
<name>A0A915DMR1_9BILA</name>
<dbReference type="WBParaSite" id="jg21212">
    <property type="protein sequence ID" value="jg21212"/>
    <property type="gene ID" value="jg21212"/>
</dbReference>
<sequence>MSGASREGKRTIFHGKWLYELSICVLYQFINYNAFDSVAEMDRPPCISVNTDYIATISGDRQVSSDKSPSNSSTSSPTADDSMDLSKLSEFLPQNAADENARRKMSWENGSETSGGGAIDVDNECTLEIELREVRKEGEKADPSQFELLKVLGQGSFGKFFWCEKSKDLIRASSTP</sequence>
<reference evidence="3" key="1">
    <citation type="submission" date="2022-11" db="UniProtKB">
        <authorList>
            <consortium name="WormBaseParasite"/>
        </authorList>
    </citation>
    <scope>IDENTIFICATION</scope>
</reference>
<accession>A0A915DMR1</accession>
<dbReference type="Proteomes" id="UP000887574">
    <property type="component" value="Unplaced"/>
</dbReference>
<feature type="region of interest" description="Disordered" evidence="1">
    <location>
        <begin position="60"/>
        <end position="119"/>
    </location>
</feature>
<evidence type="ECO:0000313" key="2">
    <source>
        <dbReference type="Proteomes" id="UP000887574"/>
    </source>
</evidence>
<keyword evidence="2" id="KW-1185">Reference proteome</keyword>
<feature type="compositionally biased region" description="Low complexity" evidence="1">
    <location>
        <begin position="65"/>
        <end position="80"/>
    </location>
</feature>